<protein>
    <submittedName>
        <fullName evidence="1">Uncharacterized protein</fullName>
    </submittedName>
</protein>
<dbReference type="EMBL" id="JBFBLL010000001">
    <property type="protein sequence ID" value="MEV8156963.1"/>
    <property type="molecule type" value="Genomic_DNA"/>
</dbReference>
<comment type="caution">
    <text evidence="1">The sequence shown here is derived from an EMBL/GenBank/DDBJ whole genome shotgun (WGS) entry which is preliminary data.</text>
</comment>
<reference evidence="1 2" key="1">
    <citation type="submission" date="2024-06" db="EMBL/GenBank/DDBJ databases">
        <title>The Natural Products Discovery Center: Release of the First 8490 Sequenced Strains for Exploring Actinobacteria Biosynthetic Diversity.</title>
        <authorList>
            <person name="Kalkreuter E."/>
            <person name="Kautsar S.A."/>
            <person name="Yang D."/>
            <person name="Bader C.D."/>
            <person name="Teijaro C.N."/>
            <person name="Fluegel L."/>
            <person name="Davis C.M."/>
            <person name="Simpson J.R."/>
            <person name="Lauterbach L."/>
            <person name="Steele A.D."/>
            <person name="Gui C."/>
            <person name="Meng S."/>
            <person name="Li G."/>
            <person name="Viehrig K."/>
            <person name="Ye F."/>
            <person name="Su P."/>
            <person name="Kiefer A.F."/>
            <person name="Nichols A."/>
            <person name="Cepeda A.J."/>
            <person name="Yan W."/>
            <person name="Fan B."/>
            <person name="Jiang Y."/>
            <person name="Adhikari A."/>
            <person name="Zheng C.-J."/>
            <person name="Schuster L."/>
            <person name="Cowan T.M."/>
            <person name="Smanski M.J."/>
            <person name="Chevrette M.G."/>
            <person name="De Carvalho L.P.S."/>
            <person name="Shen B."/>
        </authorList>
    </citation>
    <scope>NUCLEOTIDE SEQUENCE [LARGE SCALE GENOMIC DNA]</scope>
    <source>
        <strain evidence="1 2">NPDC079179</strain>
    </source>
</reference>
<dbReference type="RefSeq" id="WP_239321573.1">
    <property type="nucleotide sequence ID" value="NZ_JBFAEN010000003.1"/>
</dbReference>
<accession>A0ABV3K992</accession>
<evidence type="ECO:0000313" key="1">
    <source>
        <dbReference type="EMBL" id="MEV8156963.1"/>
    </source>
</evidence>
<dbReference type="Proteomes" id="UP001553031">
    <property type="component" value="Unassembled WGS sequence"/>
</dbReference>
<organism evidence="1 2">
    <name type="scientific">Kocuria salsicia</name>
    <dbReference type="NCBI Taxonomy" id="664639"/>
    <lineage>
        <taxon>Bacteria</taxon>
        <taxon>Bacillati</taxon>
        <taxon>Actinomycetota</taxon>
        <taxon>Actinomycetes</taxon>
        <taxon>Micrococcales</taxon>
        <taxon>Micrococcaceae</taxon>
        <taxon>Kocuria</taxon>
    </lineage>
</organism>
<proteinExistence type="predicted"/>
<evidence type="ECO:0000313" key="2">
    <source>
        <dbReference type="Proteomes" id="UP001553031"/>
    </source>
</evidence>
<name>A0ABV3K992_9MICC</name>
<sequence length="67" mass="7608">MDNINDLIHVIQHEVDLARTAAEELRQARSDNARYLEAIRERDALIREYIETIQILRSKAAGSGTSS</sequence>
<keyword evidence="2" id="KW-1185">Reference proteome</keyword>
<gene>
    <name evidence="1" type="ORF">AB0O96_01970</name>
</gene>